<dbReference type="InterPro" id="IPR006059">
    <property type="entry name" value="SBP"/>
</dbReference>
<dbReference type="PROSITE" id="PS51318">
    <property type="entry name" value="TAT"/>
    <property type="match status" value="1"/>
</dbReference>
<keyword evidence="6" id="KW-1185">Reference proteome</keyword>
<comment type="subcellular location">
    <subcellularLocation>
        <location evidence="1">Periplasm</location>
    </subcellularLocation>
</comment>
<sequence>MRSSSRKPLSPEAKALLDVMPTRRGLLRGVAAGGALALTGGALAACGTKAKNPTSSASSAAPACTVTDVSAQERKLVFSNWVEYLDLDEKTGKHPTLDAFKAKTGIDVTYREDINDNDEFYGKIRAQLADCKPIEPDLIVFTDWLSARMIKAKQVAKFEPTKVATFQKNLLPSLKGRSYDPDNVYAAPWQSGFTGIGYNTKVVKTPVKSVEELLTRSDLKGKVAVMTELNDTMGLILLSLGKDPANFTSADYDAALEKLKKAVDSGHIRRVAGNDYLQDLAKGDIAACIGWSGDVLATEGNVEYVIPEEGQLYWSDNMLIPISSTHASNAMSLIDYYYDPKVAAEVAAWVSYICPVAGAQEAMKAVDAELVEDNFIFPTDAELAKAHPFMTVDDDVRKDYERKFRAVIGA</sequence>
<organism evidence="5 6">
    <name type="scientific">Hamadaea flava</name>
    <dbReference type="NCBI Taxonomy" id="1742688"/>
    <lineage>
        <taxon>Bacteria</taxon>
        <taxon>Bacillati</taxon>
        <taxon>Actinomycetota</taxon>
        <taxon>Actinomycetes</taxon>
        <taxon>Micromonosporales</taxon>
        <taxon>Micromonosporaceae</taxon>
        <taxon>Hamadaea</taxon>
    </lineage>
</organism>
<dbReference type="PANTHER" id="PTHR30222:SF17">
    <property type="entry name" value="SPERMIDINE_PUTRESCINE-BINDING PERIPLASMIC PROTEIN"/>
    <property type="match status" value="1"/>
</dbReference>
<dbReference type="Pfam" id="PF13416">
    <property type="entry name" value="SBP_bac_8"/>
    <property type="match status" value="1"/>
</dbReference>
<evidence type="ECO:0000313" key="6">
    <source>
        <dbReference type="Proteomes" id="UP001595816"/>
    </source>
</evidence>
<dbReference type="PRINTS" id="PR00909">
    <property type="entry name" value="SPERMDNBNDNG"/>
</dbReference>
<name>A0ABV8LHF4_9ACTN</name>
<dbReference type="InterPro" id="IPR001188">
    <property type="entry name" value="Sperm_putr-bd"/>
</dbReference>
<dbReference type="PANTHER" id="PTHR30222">
    <property type="entry name" value="SPERMIDINE/PUTRESCINE-BINDING PERIPLASMIC PROTEIN"/>
    <property type="match status" value="1"/>
</dbReference>
<proteinExistence type="predicted"/>
<evidence type="ECO:0000256" key="4">
    <source>
        <dbReference type="ARBA" id="ARBA00022764"/>
    </source>
</evidence>
<keyword evidence="4" id="KW-0574">Periplasm</keyword>
<dbReference type="EMBL" id="JBHSAY010000003">
    <property type="protein sequence ID" value="MFC4129936.1"/>
    <property type="molecule type" value="Genomic_DNA"/>
</dbReference>
<reference evidence="6" key="1">
    <citation type="journal article" date="2019" name="Int. J. Syst. Evol. Microbiol.">
        <title>The Global Catalogue of Microorganisms (GCM) 10K type strain sequencing project: providing services to taxonomists for standard genome sequencing and annotation.</title>
        <authorList>
            <consortium name="The Broad Institute Genomics Platform"/>
            <consortium name="The Broad Institute Genome Sequencing Center for Infectious Disease"/>
            <person name="Wu L."/>
            <person name="Ma J."/>
        </authorList>
    </citation>
    <scope>NUCLEOTIDE SEQUENCE [LARGE SCALE GENOMIC DNA]</scope>
    <source>
        <strain evidence="6">CGMCC 4.7289</strain>
    </source>
</reference>
<dbReference type="CDD" id="cd13590">
    <property type="entry name" value="PBP2_PotD_PotF_like"/>
    <property type="match status" value="1"/>
</dbReference>
<dbReference type="InterPro" id="IPR006311">
    <property type="entry name" value="TAT_signal"/>
</dbReference>
<gene>
    <name evidence="5" type="ORF">ACFOZ4_04895</name>
</gene>
<dbReference type="RefSeq" id="WP_253760163.1">
    <property type="nucleotide sequence ID" value="NZ_JAMZDZ010000001.1"/>
</dbReference>
<evidence type="ECO:0000256" key="3">
    <source>
        <dbReference type="ARBA" id="ARBA00022729"/>
    </source>
</evidence>
<evidence type="ECO:0000313" key="5">
    <source>
        <dbReference type="EMBL" id="MFC4129936.1"/>
    </source>
</evidence>
<evidence type="ECO:0000256" key="2">
    <source>
        <dbReference type="ARBA" id="ARBA00022448"/>
    </source>
</evidence>
<dbReference type="Proteomes" id="UP001595816">
    <property type="component" value="Unassembled WGS sequence"/>
</dbReference>
<keyword evidence="2" id="KW-0813">Transport</keyword>
<keyword evidence="3" id="KW-0732">Signal</keyword>
<protein>
    <submittedName>
        <fullName evidence="5">PotD/PotF family extracellular solute-binding protein</fullName>
    </submittedName>
</protein>
<evidence type="ECO:0000256" key="1">
    <source>
        <dbReference type="ARBA" id="ARBA00004418"/>
    </source>
</evidence>
<dbReference type="SUPFAM" id="SSF53850">
    <property type="entry name" value="Periplasmic binding protein-like II"/>
    <property type="match status" value="1"/>
</dbReference>
<dbReference type="Gene3D" id="3.40.190.10">
    <property type="entry name" value="Periplasmic binding protein-like II"/>
    <property type="match status" value="2"/>
</dbReference>
<comment type="caution">
    <text evidence="5">The sequence shown here is derived from an EMBL/GenBank/DDBJ whole genome shotgun (WGS) entry which is preliminary data.</text>
</comment>
<accession>A0ABV8LHF4</accession>